<keyword evidence="2" id="KW-0229">DNA integration</keyword>
<dbReference type="Pfam" id="PF00589">
    <property type="entry name" value="Phage_integrase"/>
    <property type="match status" value="1"/>
</dbReference>
<sequence>MTGTVVRVKGLKRYFEPKTGKWYAYHRKSGRRLQSEFGTPEFFAELAAIDAETNGQKARAGTLAALIESYRRSAGFQSLKTRTKSDYQKILEYLKPLGPSPLSELTQGWVARLRDKTFEKRKRKFANYTLTVLSILFEHAIEQEMMTDNPVGKVKRVRRATDAPEANRPWMDFERDAVIAVIPNHMRLPIALMMFCGLDPQDALQLPRTAVSHGRLDTRRGKTGVPVWVPLPKPVIEALDAEPEHSTTTLTLCANSYGKPWTVSGFRASWRPVKQKLEAADKVQPGLTLKGLRHTVATILREMGKDHSIIAEMLGQKTEAMAKHYSRRADMSKRMAETIADLDAEVNRRKTKDV</sequence>
<gene>
    <name evidence="6" type="ORF">OEG84_19585</name>
</gene>
<dbReference type="Gene3D" id="1.10.150.130">
    <property type="match status" value="1"/>
</dbReference>
<dbReference type="RefSeq" id="WP_267655278.1">
    <property type="nucleotide sequence ID" value="NZ_JAOVZR010000001.1"/>
</dbReference>
<dbReference type="InterPro" id="IPR013762">
    <property type="entry name" value="Integrase-like_cat_sf"/>
</dbReference>
<dbReference type="InterPro" id="IPR010998">
    <property type="entry name" value="Integrase_recombinase_N"/>
</dbReference>
<protein>
    <submittedName>
        <fullName evidence="6">Tyrosine-type recombinase/integrase</fullName>
    </submittedName>
</protein>
<dbReference type="PANTHER" id="PTHR30629:SF2">
    <property type="entry name" value="PROPHAGE INTEGRASE INTS-RELATED"/>
    <property type="match status" value="1"/>
</dbReference>
<dbReference type="InterPro" id="IPR050808">
    <property type="entry name" value="Phage_Integrase"/>
</dbReference>
<evidence type="ECO:0000256" key="2">
    <source>
        <dbReference type="ARBA" id="ARBA00022908"/>
    </source>
</evidence>
<keyword evidence="4" id="KW-0233">DNA recombination</keyword>
<evidence type="ECO:0000313" key="6">
    <source>
        <dbReference type="EMBL" id="MCY0149841.1"/>
    </source>
</evidence>
<evidence type="ECO:0000256" key="4">
    <source>
        <dbReference type="ARBA" id="ARBA00023172"/>
    </source>
</evidence>
<dbReference type="SUPFAM" id="SSF56349">
    <property type="entry name" value="DNA breaking-rejoining enzymes"/>
    <property type="match status" value="1"/>
</dbReference>
<evidence type="ECO:0000256" key="3">
    <source>
        <dbReference type="ARBA" id="ARBA00023125"/>
    </source>
</evidence>
<feature type="domain" description="Tyr recombinase" evidence="5">
    <location>
        <begin position="156"/>
        <end position="340"/>
    </location>
</feature>
<proteinExistence type="inferred from homology"/>
<evidence type="ECO:0000256" key="1">
    <source>
        <dbReference type="ARBA" id="ARBA00008857"/>
    </source>
</evidence>
<dbReference type="PROSITE" id="PS51898">
    <property type="entry name" value="TYR_RECOMBINASE"/>
    <property type="match status" value="1"/>
</dbReference>
<comment type="similarity">
    <text evidence="1">Belongs to the 'phage' integrase family.</text>
</comment>
<dbReference type="PANTHER" id="PTHR30629">
    <property type="entry name" value="PROPHAGE INTEGRASE"/>
    <property type="match status" value="1"/>
</dbReference>
<dbReference type="EMBL" id="JAOVZR010000001">
    <property type="protein sequence ID" value="MCY0149841.1"/>
    <property type="molecule type" value="Genomic_DNA"/>
</dbReference>
<accession>A0ABT3ZF29</accession>
<dbReference type="InterPro" id="IPR002104">
    <property type="entry name" value="Integrase_catalytic"/>
</dbReference>
<organism evidence="6 7">
    <name type="scientific">Hoeflea algicola</name>
    <dbReference type="NCBI Taxonomy" id="2983763"/>
    <lineage>
        <taxon>Bacteria</taxon>
        <taxon>Pseudomonadati</taxon>
        <taxon>Pseudomonadota</taxon>
        <taxon>Alphaproteobacteria</taxon>
        <taxon>Hyphomicrobiales</taxon>
        <taxon>Rhizobiaceae</taxon>
        <taxon>Hoeflea</taxon>
    </lineage>
</organism>
<keyword evidence="7" id="KW-1185">Reference proteome</keyword>
<dbReference type="Gene3D" id="1.10.443.10">
    <property type="entry name" value="Intergrase catalytic core"/>
    <property type="match status" value="1"/>
</dbReference>
<evidence type="ECO:0000313" key="7">
    <source>
        <dbReference type="Proteomes" id="UP001073227"/>
    </source>
</evidence>
<name>A0ABT3ZF29_9HYPH</name>
<evidence type="ECO:0000259" key="5">
    <source>
        <dbReference type="PROSITE" id="PS51898"/>
    </source>
</evidence>
<comment type="caution">
    <text evidence="6">The sequence shown here is derived from an EMBL/GenBank/DDBJ whole genome shotgun (WGS) entry which is preliminary data.</text>
</comment>
<dbReference type="InterPro" id="IPR011010">
    <property type="entry name" value="DNA_brk_join_enz"/>
</dbReference>
<reference evidence="6" key="1">
    <citation type="submission" date="2022-10" db="EMBL/GenBank/DDBJ databases">
        <title>Hoeflea sp. G2-23, isolated from marine algae.</title>
        <authorList>
            <person name="Kristyanto S."/>
            <person name="Kim J.M."/>
            <person name="Jeon C.O."/>
        </authorList>
    </citation>
    <scope>NUCLEOTIDE SEQUENCE</scope>
    <source>
        <strain evidence="6">G2-23</strain>
    </source>
</reference>
<keyword evidence="3" id="KW-0238">DNA-binding</keyword>
<dbReference type="Proteomes" id="UP001073227">
    <property type="component" value="Unassembled WGS sequence"/>
</dbReference>